<protein>
    <submittedName>
        <fullName evidence="1">Uncharacterized protein</fullName>
    </submittedName>
</protein>
<evidence type="ECO:0000313" key="1">
    <source>
        <dbReference type="EMBL" id="TFK70640.1"/>
    </source>
</evidence>
<name>A0ACD3AYP8_9AGAR</name>
<dbReference type="Proteomes" id="UP000308600">
    <property type="component" value="Unassembled WGS sequence"/>
</dbReference>
<keyword evidence="2" id="KW-1185">Reference proteome</keyword>
<accession>A0ACD3AYP8</accession>
<gene>
    <name evidence="1" type="ORF">BDN72DRAFT_530210</name>
</gene>
<proteinExistence type="predicted"/>
<reference evidence="1 2" key="1">
    <citation type="journal article" date="2019" name="Nat. Ecol. Evol.">
        <title>Megaphylogeny resolves global patterns of mushroom evolution.</title>
        <authorList>
            <person name="Varga T."/>
            <person name="Krizsan K."/>
            <person name="Foldi C."/>
            <person name="Dima B."/>
            <person name="Sanchez-Garcia M."/>
            <person name="Sanchez-Ramirez S."/>
            <person name="Szollosi G.J."/>
            <person name="Szarkandi J.G."/>
            <person name="Papp V."/>
            <person name="Albert L."/>
            <person name="Andreopoulos W."/>
            <person name="Angelini C."/>
            <person name="Antonin V."/>
            <person name="Barry K.W."/>
            <person name="Bougher N.L."/>
            <person name="Buchanan P."/>
            <person name="Buyck B."/>
            <person name="Bense V."/>
            <person name="Catcheside P."/>
            <person name="Chovatia M."/>
            <person name="Cooper J."/>
            <person name="Damon W."/>
            <person name="Desjardin D."/>
            <person name="Finy P."/>
            <person name="Geml J."/>
            <person name="Haridas S."/>
            <person name="Hughes K."/>
            <person name="Justo A."/>
            <person name="Karasinski D."/>
            <person name="Kautmanova I."/>
            <person name="Kiss B."/>
            <person name="Kocsube S."/>
            <person name="Kotiranta H."/>
            <person name="LaButti K.M."/>
            <person name="Lechner B.E."/>
            <person name="Liimatainen K."/>
            <person name="Lipzen A."/>
            <person name="Lukacs Z."/>
            <person name="Mihaltcheva S."/>
            <person name="Morgado L.N."/>
            <person name="Niskanen T."/>
            <person name="Noordeloos M.E."/>
            <person name="Ohm R.A."/>
            <person name="Ortiz-Santana B."/>
            <person name="Ovrebo C."/>
            <person name="Racz N."/>
            <person name="Riley R."/>
            <person name="Savchenko A."/>
            <person name="Shiryaev A."/>
            <person name="Soop K."/>
            <person name="Spirin V."/>
            <person name="Szebenyi C."/>
            <person name="Tomsovsky M."/>
            <person name="Tulloss R.E."/>
            <person name="Uehling J."/>
            <person name="Grigoriev I.V."/>
            <person name="Vagvolgyi C."/>
            <person name="Papp T."/>
            <person name="Martin F.M."/>
            <person name="Miettinen O."/>
            <person name="Hibbett D.S."/>
            <person name="Nagy L.G."/>
        </authorList>
    </citation>
    <scope>NUCLEOTIDE SEQUENCE [LARGE SCALE GENOMIC DNA]</scope>
    <source>
        <strain evidence="1 2">NL-1719</strain>
    </source>
</reference>
<evidence type="ECO:0000313" key="2">
    <source>
        <dbReference type="Proteomes" id="UP000308600"/>
    </source>
</evidence>
<dbReference type="EMBL" id="ML208310">
    <property type="protein sequence ID" value="TFK70640.1"/>
    <property type="molecule type" value="Genomic_DNA"/>
</dbReference>
<organism evidence="1 2">
    <name type="scientific">Pluteus cervinus</name>
    <dbReference type="NCBI Taxonomy" id="181527"/>
    <lineage>
        <taxon>Eukaryota</taxon>
        <taxon>Fungi</taxon>
        <taxon>Dikarya</taxon>
        <taxon>Basidiomycota</taxon>
        <taxon>Agaricomycotina</taxon>
        <taxon>Agaricomycetes</taxon>
        <taxon>Agaricomycetidae</taxon>
        <taxon>Agaricales</taxon>
        <taxon>Pluteineae</taxon>
        <taxon>Pluteaceae</taxon>
        <taxon>Pluteus</taxon>
    </lineage>
</organism>
<sequence>MENGSHDLLSSNPFIDDDELTAGPSHSVHYSSALNPNLLGSSFRRRRSNSGGGVESSNGAGPRIGLSPRKRGSQHPLRPPSGALIEEDAGVTRPHLSRIVNAPLVDAPPVEPLVRNTSQSSREEKEVLVHQVTDKDSLAGVSLKYGISMADLRKANKLWASDSIHLRSVLYIPVECSARAKEYLIEANLISMTPPRQDTAYPINSGDPSTSLIDDNDGRSSQDQAPLDVPSATSMGTIRRIPASELSFFPPPSSTSLSTKTTANSGALQTNSLDVQQDQFLHNGVSMHSHPGPTRGHVRHLSGPSHSLSSLLTALPISLSTRDTLISRFSFESTNSSLSDSTFDEDETIHERHELYQVNTHSQRIAYSFYGDKPNEGANATTPQPAMVTPKNPTVPLSSSYYPSSQMQPYYRHSRVGSSPPNSYVPMPGPVRTVQVEPSPVMQLPQLRAGSSRRRVGHSKSQEVLGYELQGTGKRTVPANGLLL</sequence>